<evidence type="ECO:0000256" key="1">
    <source>
        <dbReference type="SAM" id="Phobius"/>
    </source>
</evidence>
<gene>
    <name evidence="2" type="ORF">DPN68_06905</name>
</gene>
<name>A0A365P1W4_9FLAO</name>
<organism evidence="2 3">
    <name type="scientific">Flavobacterium tibetense</name>
    <dbReference type="NCBI Taxonomy" id="2233533"/>
    <lineage>
        <taxon>Bacteria</taxon>
        <taxon>Pseudomonadati</taxon>
        <taxon>Bacteroidota</taxon>
        <taxon>Flavobacteriia</taxon>
        <taxon>Flavobacteriales</taxon>
        <taxon>Flavobacteriaceae</taxon>
        <taxon>Flavobacterium</taxon>
    </lineage>
</organism>
<feature type="transmembrane region" description="Helical" evidence="1">
    <location>
        <begin position="45"/>
        <end position="65"/>
    </location>
</feature>
<accession>A0A365P1W4</accession>
<comment type="caution">
    <text evidence="2">The sequence shown here is derived from an EMBL/GenBank/DDBJ whole genome shotgun (WGS) entry which is preliminary data.</text>
</comment>
<keyword evidence="3" id="KW-1185">Reference proteome</keyword>
<proteinExistence type="predicted"/>
<keyword evidence="1" id="KW-0812">Transmembrane</keyword>
<evidence type="ECO:0000313" key="2">
    <source>
        <dbReference type="EMBL" id="RBA28432.1"/>
    </source>
</evidence>
<dbReference type="OrthoDB" id="1362378at2"/>
<feature type="transmembrane region" description="Helical" evidence="1">
    <location>
        <begin position="71"/>
        <end position="89"/>
    </location>
</feature>
<protein>
    <submittedName>
        <fullName evidence="2">Uncharacterized protein</fullName>
    </submittedName>
</protein>
<evidence type="ECO:0000313" key="3">
    <source>
        <dbReference type="Proteomes" id="UP000253319"/>
    </source>
</evidence>
<feature type="transmembrane region" description="Helical" evidence="1">
    <location>
        <begin position="6"/>
        <end position="25"/>
    </location>
</feature>
<dbReference type="Proteomes" id="UP000253319">
    <property type="component" value="Unassembled WGS sequence"/>
</dbReference>
<keyword evidence="1" id="KW-1133">Transmembrane helix</keyword>
<keyword evidence="1" id="KW-0472">Membrane</keyword>
<dbReference type="PROSITE" id="PS51257">
    <property type="entry name" value="PROKAR_LIPOPROTEIN"/>
    <property type="match status" value="1"/>
</dbReference>
<sequence>MQKKDFFIGILLGLVGGFIGCFIALKIYTDLNFIDGFKMMQQGGLIGKVITLGAILNLILFFILLKINRDLMARGVILAMFVLTILTLIL</sequence>
<reference evidence="2 3" key="1">
    <citation type="submission" date="2018-06" db="EMBL/GenBank/DDBJ databases">
        <title>Flavobacterium tibetense sp. nov., isolated from a wetland YonghuCo on Tibetan Plateau.</title>
        <authorList>
            <person name="Xing P."/>
            <person name="Phurbu D."/>
            <person name="Lu H."/>
        </authorList>
    </citation>
    <scope>NUCLEOTIDE SEQUENCE [LARGE SCALE GENOMIC DNA]</scope>
    <source>
        <strain evidence="2 3">YH5</strain>
    </source>
</reference>
<dbReference type="AlphaFoldDB" id="A0A365P1W4"/>
<dbReference type="EMBL" id="QLST01000007">
    <property type="protein sequence ID" value="RBA28432.1"/>
    <property type="molecule type" value="Genomic_DNA"/>
</dbReference>
<dbReference type="RefSeq" id="WP_113988922.1">
    <property type="nucleotide sequence ID" value="NZ_QLST01000007.1"/>
</dbReference>